<evidence type="ECO:0000259" key="1">
    <source>
        <dbReference type="Pfam" id="PF00149"/>
    </source>
</evidence>
<dbReference type="GO" id="GO:0016791">
    <property type="term" value="F:phosphatase activity"/>
    <property type="evidence" value="ECO:0007669"/>
    <property type="project" value="TreeGrafter"/>
</dbReference>
<dbReference type="SUPFAM" id="SSF56300">
    <property type="entry name" value="Metallo-dependent phosphatases"/>
    <property type="match status" value="1"/>
</dbReference>
<evidence type="ECO:0000313" key="2">
    <source>
        <dbReference type="EMBL" id="SHH63979.1"/>
    </source>
</evidence>
<dbReference type="EMBL" id="FQXG01000003">
    <property type="protein sequence ID" value="SHH63979.1"/>
    <property type="molecule type" value="Genomic_DNA"/>
</dbReference>
<sequence length="266" mass="29636">MFIPDLLYRTVHATHYQRVFFVGDIHGDFTLLSHALRDVRFSDSDLLVACGDLIDRGPQSLEVLEFFLDNENAVSVLGIHESMALQALFDDDPDDQREWFGAGGEWSDAVDRHRLESALKQALEEFPVAMEVITPGVCVGVVHAEIPFDSWDEFRDFLVLRDPAEWKKGRRDISSKFPRGRLIKQALKGKSRIESGESASIEGIGMVVAGHTPVARAKQLGNQVWLDTGAGYPDREGAGLSLLEIGPDAKRVRHYSSLLHGAKQRT</sequence>
<dbReference type="PANTHER" id="PTHR42850">
    <property type="entry name" value="METALLOPHOSPHOESTERASE"/>
    <property type="match status" value="1"/>
</dbReference>
<organism evidence="2 3">
    <name type="scientific">Ferrimonas marina</name>
    <dbReference type="NCBI Taxonomy" id="299255"/>
    <lineage>
        <taxon>Bacteria</taxon>
        <taxon>Pseudomonadati</taxon>
        <taxon>Pseudomonadota</taxon>
        <taxon>Gammaproteobacteria</taxon>
        <taxon>Alteromonadales</taxon>
        <taxon>Ferrimonadaceae</taxon>
        <taxon>Ferrimonas</taxon>
    </lineage>
</organism>
<dbReference type="AlphaFoldDB" id="A0A1M5ULV8"/>
<dbReference type="Gene3D" id="3.60.21.10">
    <property type="match status" value="1"/>
</dbReference>
<dbReference type="GO" id="GO:0008803">
    <property type="term" value="F:bis(5'-nucleosyl)-tetraphosphatase (symmetrical) activity"/>
    <property type="evidence" value="ECO:0007669"/>
    <property type="project" value="TreeGrafter"/>
</dbReference>
<keyword evidence="3" id="KW-1185">Reference proteome</keyword>
<protein>
    <submittedName>
        <fullName evidence="2">Serine/threonine protein phosphatase 1</fullName>
    </submittedName>
</protein>
<proteinExistence type="predicted"/>
<dbReference type="InterPro" id="IPR029052">
    <property type="entry name" value="Metallo-depent_PP-like"/>
</dbReference>
<reference evidence="2 3" key="1">
    <citation type="submission" date="2016-11" db="EMBL/GenBank/DDBJ databases">
        <authorList>
            <person name="Jaros S."/>
            <person name="Januszkiewicz K."/>
            <person name="Wedrychowicz H."/>
        </authorList>
    </citation>
    <scope>NUCLEOTIDE SEQUENCE [LARGE SCALE GENOMIC DNA]</scope>
    <source>
        <strain evidence="2 3">DSM 16917</strain>
    </source>
</reference>
<dbReference type="GO" id="GO:0005737">
    <property type="term" value="C:cytoplasm"/>
    <property type="evidence" value="ECO:0007669"/>
    <property type="project" value="TreeGrafter"/>
</dbReference>
<dbReference type="Pfam" id="PF00149">
    <property type="entry name" value="Metallophos"/>
    <property type="match status" value="1"/>
</dbReference>
<feature type="domain" description="Calcineurin-like phosphoesterase" evidence="1">
    <location>
        <begin position="18"/>
        <end position="99"/>
    </location>
</feature>
<dbReference type="OrthoDB" id="5296354at2"/>
<dbReference type="STRING" id="299255.SAMN02745129_2631"/>
<gene>
    <name evidence="2" type="ORF">SAMN02745129_2631</name>
</gene>
<evidence type="ECO:0000313" key="3">
    <source>
        <dbReference type="Proteomes" id="UP000184268"/>
    </source>
</evidence>
<dbReference type="Proteomes" id="UP000184268">
    <property type="component" value="Unassembled WGS sequence"/>
</dbReference>
<accession>A0A1M5ULV8</accession>
<dbReference type="InterPro" id="IPR004843">
    <property type="entry name" value="Calcineurin-like_PHP"/>
</dbReference>
<name>A0A1M5ULV8_9GAMM</name>
<dbReference type="RefSeq" id="WP_067654966.1">
    <property type="nucleotide sequence ID" value="NZ_FQXG01000003.1"/>
</dbReference>
<dbReference type="PANTHER" id="PTHR42850:SF4">
    <property type="entry name" value="ZINC-DEPENDENT ENDOPOLYPHOSPHATASE"/>
    <property type="match status" value="1"/>
</dbReference>
<dbReference type="GO" id="GO:0110154">
    <property type="term" value="P:RNA decapping"/>
    <property type="evidence" value="ECO:0007669"/>
    <property type="project" value="TreeGrafter"/>
</dbReference>
<dbReference type="InterPro" id="IPR050126">
    <property type="entry name" value="Ap4A_hydrolase"/>
</dbReference>